<dbReference type="InterPro" id="IPR044808">
    <property type="entry name" value="ERF_plant"/>
</dbReference>
<evidence type="ECO:0000256" key="1">
    <source>
        <dbReference type="ARBA" id="ARBA00004123"/>
    </source>
</evidence>
<dbReference type="AlphaFoldDB" id="A0ABD2QRI8"/>
<evidence type="ECO:0000256" key="6">
    <source>
        <dbReference type="ARBA" id="ARBA00023163"/>
    </source>
</evidence>
<evidence type="ECO:0000313" key="9">
    <source>
        <dbReference type="EMBL" id="KAL3322143.1"/>
    </source>
</evidence>
<dbReference type="InterPro" id="IPR001471">
    <property type="entry name" value="AP2/ERF_dom"/>
</dbReference>
<keyword evidence="3" id="KW-0805">Transcription regulation</keyword>
<dbReference type="SUPFAM" id="SSF54171">
    <property type="entry name" value="DNA-binding domain"/>
    <property type="match status" value="1"/>
</dbReference>
<keyword evidence="5" id="KW-0010">Activator</keyword>
<feature type="domain" description="AP2/ERF" evidence="8">
    <location>
        <begin position="146"/>
        <end position="203"/>
    </location>
</feature>
<keyword evidence="6" id="KW-0804">Transcription</keyword>
<dbReference type="GO" id="GO:0005634">
    <property type="term" value="C:nucleus"/>
    <property type="evidence" value="ECO:0007669"/>
    <property type="project" value="UniProtKB-SubCell"/>
</dbReference>
<keyword evidence="7" id="KW-0539">Nucleus</keyword>
<dbReference type="InterPro" id="IPR036955">
    <property type="entry name" value="AP2/ERF_dom_sf"/>
</dbReference>
<proteinExistence type="predicted"/>
<dbReference type="GO" id="GO:0006952">
    <property type="term" value="P:defense response"/>
    <property type="evidence" value="ECO:0007669"/>
    <property type="project" value="UniProtKB-KW"/>
</dbReference>
<name>A0ABD2QRI8_9SOLN</name>
<evidence type="ECO:0000313" key="10">
    <source>
        <dbReference type="Proteomes" id="UP001627284"/>
    </source>
</evidence>
<dbReference type="SMART" id="SM00380">
    <property type="entry name" value="AP2"/>
    <property type="match status" value="1"/>
</dbReference>
<evidence type="ECO:0000256" key="2">
    <source>
        <dbReference type="ARBA" id="ARBA00022821"/>
    </source>
</evidence>
<dbReference type="Pfam" id="PF00847">
    <property type="entry name" value="AP2"/>
    <property type="match status" value="1"/>
</dbReference>
<dbReference type="Proteomes" id="UP001627284">
    <property type="component" value="Unassembled WGS sequence"/>
</dbReference>
<feature type="non-terminal residue" evidence="9">
    <location>
        <position position="1"/>
    </location>
</feature>
<evidence type="ECO:0000256" key="4">
    <source>
        <dbReference type="ARBA" id="ARBA00023125"/>
    </source>
</evidence>
<comment type="caution">
    <text evidence="9">The sequence shown here is derived from an EMBL/GenBank/DDBJ whole genome shotgun (WGS) entry which is preliminary data.</text>
</comment>
<organism evidence="9 10">
    <name type="scientific">Solanum stoloniferum</name>
    <dbReference type="NCBI Taxonomy" id="62892"/>
    <lineage>
        <taxon>Eukaryota</taxon>
        <taxon>Viridiplantae</taxon>
        <taxon>Streptophyta</taxon>
        <taxon>Embryophyta</taxon>
        <taxon>Tracheophyta</taxon>
        <taxon>Spermatophyta</taxon>
        <taxon>Magnoliopsida</taxon>
        <taxon>eudicotyledons</taxon>
        <taxon>Gunneridae</taxon>
        <taxon>Pentapetalae</taxon>
        <taxon>asterids</taxon>
        <taxon>lamiids</taxon>
        <taxon>Solanales</taxon>
        <taxon>Solanaceae</taxon>
        <taxon>Solanoideae</taxon>
        <taxon>Solaneae</taxon>
        <taxon>Solanum</taxon>
    </lineage>
</organism>
<sequence length="411" mass="45634">FLIDSSRNIRKSKFSQEKITFHFSVLTGTGKSMCGGAIISDWIPPPRSSSRLTAEQLWGCSDLQNKKRNPSNYHSKSLRSENVDFEADFLDFKDFSDDEEAYSLDIKPFAFSASELSGTSAGSESLISVDANKEVEKSSKRQRKNQYRGIRKRPWGKWAAEIRDPQKGVRVWIGTFNTAEEAARAYDAEARRIRGNKAKVNFPDEALVPASRQAGKVNPRKVLSDESSNPVLPNTMFMNNLNSGYCDNLDLLEEKTKTLYGYEALCATPVDTGPNPYARPAAAGVYFNSDQGSNSFGSSDFGWGETCSRTPDISSVLSAAIECDEAQFIEGVDLEEKPKSCSNNLVTDDVNTAHKPPEEFSTFEYQMKCYQMPYSEGNLDVPVDAFLNADATHGGENAMNLWSFDELSSLM</sequence>
<dbReference type="GO" id="GO:0003677">
    <property type="term" value="F:DNA binding"/>
    <property type="evidence" value="ECO:0007669"/>
    <property type="project" value="UniProtKB-KW"/>
</dbReference>
<dbReference type="Gene3D" id="3.30.730.10">
    <property type="entry name" value="AP2/ERF domain"/>
    <property type="match status" value="1"/>
</dbReference>
<keyword evidence="4" id="KW-0238">DNA-binding</keyword>
<comment type="subcellular location">
    <subcellularLocation>
        <location evidence="1">Nucleus</location>
    </subcellularLocation>
</comment>
<dbReference type="PANTHER" id="PTHR31190:SF480">
    <property type="entry name" value="ETHYLENE-RESPONSIVE TRANSCRIPTION FACTOR RAP2-12"/>
    <property type="match status" value="1"/>
</dbReference>
<protein>
    <recommendedName>
        <fullName evidence="8">AP2/ERF domain-containing protein</fullName>
    </recommendedName>
</protein>
<evidence type="ECO:0000256" key="3">
    <source>
        <dbReference type="ARBA" id="ARBA00023015"/>
    </source>
</evidence>
<accession>A0ABD2QRI8</accession>
<gene>
    <name evidence="9" type="ORF">AABB24_039660</name>
</gene>
<dbReference type="InterPro" id="IPR016177">
    <property type="entry name" value="DNA-bd_dom_sf"/>
</dbReference>
<dbReference type="FunFam" id="3.30.730.10:FF:000001">
    <property type="entry name" value="Ethylene-responsive transcription factor 2"/>
    <property type="match status" value="1"/>
</dbReference>
<evidence type="ECO:0000256" key="7">
    <source>
        <dbReference type="ARBA" id="ARBA00023242"/>
    </source>
</evidence>
<dbReference type="PROSITE" id="PS51032">
    <property type="entry name" value="AP2_ERF"/>
    <property type="match status" value="1"/>
</dbReference>
<keyword evidence="10" id="KW-1185">Reference proteome</keyword>
<dbReference type="PANTHER" id="PTHR31190">
    <property type="entry name" value="DNA-BINDING DOMAIN"/>
    <property type="match status" value="1"/>
</dbReference>
<evidence type="ECO:0000256" key="5">
    <source>
        <dbReference type="ARBA" id="ARBA00023159"/>
    </source>
</evidence>
<dbReference type="CDD" id="cd00018">
    <property type="entry name" value="AP2"/>
    <property type="match status" value="1"/>
</dbReference>
<dbReference type="PRINTS" id="PR00367">
    <property type="entry name" value="ETHRSPELEMNT"/>
</dbReference>
<evidence type="ECO:0000259" key="8">
    <source>
        <dbReference type="PROSITE" id="PS51032"/>
    </source>
</evidence>
<keyword evidence="2" id="KW-0611">Plant defense</keyword>
<reference evidence="9 10" key="1">
    <citation type="submission" date="2024-05" db="EMBL/GenBank/DDBJ databases">
        <title>De novo assembly of an allotetraploid wild potato.</title>
        <authorList>
            <person name="Hosaka A.J."/>
        </authorList>
    </citation>
    <scope>NUCLEOTIDE SEQUENCE [LARGE SCALE GENOMIC DNA]</scope>
    <source>
        <tissue evidence="9">Young leaves</tissue>
    </source>
</reference>
<dbReference type="EMBL" id="JBJKTR010000024">
    <property type="protein sequence ID" value="KAL3322143.1"/>
    <property type="molecule type" value="Genomic_DNA"/>
</dbReference>